<name>A0A7Y9PKG1_9BACT</name>
<protein>
    <submittedName>
        <fullName evidence="1">Uncharacterized protein</fullName>
    </submittedName>
</protein>
<comment type="caution">
    <text evidence="1">The sequence shown here is derived from an EMBL/GenBank/DDBJ whole genome shotgun (WGS) entry which is preliminary data.</text>
</comment>
<gene>
    <name evidence="1" type="ORF">HDF17_003053</name>
</gene>
<proteinExistence type="predicted"/>
<dbReference type="Proteomes" id="UP000589520">
    <property type="component" value="Unassembled WGS sequence"/>
</dbReference>
<reference evidence="1 2" key="1">
    <citation type="submission" date="2020-07" db="EMBL/GenBank/DDBJ databases">
        <title>Genomic Encyclopedia of Type Strains, Phase IV (KMG-V): Genome sequencing to study the core and pangenomes of soil and plant-associated prokaryotes.</title>
        <authorList>
            <person name="Whitman W."/>
        </authorList>
    </citation>
    <scope>NUCLEOTIDE SEQUENCE [LARGE SCALE GENOMIC DNA]</scope>
    <source>
        <strain evidence="1 2">X4EP2</strain>
    </source>
</reference>
<dbReference type="EMBL" id="JACCCW010000002">
    <property type="protein sequence ID" value="NYF80733.1"/>
    <property type="molecule type" value="Genomic_DNA"/>
</dbReference>
<organism evidence="1 2">
    <name type="scientific">Granulicella arctica</name>
    <dbReference type="NCBI Taxonomy" id="940613"/>
    <lineage>
        <taxon>Bacteria</taxon>
        <taxon>Pseudomonadati</taxon>
        <taxon>Acidobacteriota</taxon>
        <taxon>Terriglobia</taxon>
        <taxon>Terriglobales</taxon>
        <taxon>Acidobacteriaceae</taxon>
        <taxon>Granulicella</taxon>
    </lineage>
</organism>
<keyword evidence="2" id="KW-1185">Reference proteome</keyword>
<evidence type="ECO:0000313" key="2">
    <source>
        <dbReference type="Proteomes" id="UP000589520"/>
    </source>
</evidence>
<evidence type="ECO:0000313" key="1">
    <source>
        <dbReference type="EMBL" id="NYF80733.1"/>
    </source>
</evidence>
<dbReference type="AlphaFoldDB" id="A0A7Y9PKG1"/>
<accession>A0A7Y9PKG1</accession>
<dbReference type="RefSeq" id="WP_179492345.1">
    <property type="nucleotide sequence ID" value="NZ_JACCCW010000002.1"/>
</dbReference>
<sequence>MGIAAGAFITICLFVYIFWPDKNLFRQKDKTRVDYLRERKDVIYDNLRDLNFEYLAGKYPEQDYADQRAGLEDEAAQVMAEMEALGARGVSGRTKA</sequence>